<evidence type="ECO:0000256" key="7">
    <source>
        <dbReference type="ARBA" id="ARBA00022840"/>
    </source>
</evidence>
<dbReference type="Pfam" id="PF00201">
    <property type="entry name" value="UDPGT"/>
    <property type="match status" value="1"/>
</dbReference>
<dbReference type="GO" id="GO:0042393">
    <property type="term" value="F:histone binding"/>
    <property type="evidence" value="ECO:0007669"/>
    <property type="project" value="TreeGrafter"/>
</dbReference>
<dbReference type="InterPro" id="IPR002213">
    <property type="entry name" value="UDP_glucos_trans"/>
</dbReference>
<dbReference type="InterPro" id="IPR041569">
    <property type="entry name" value="AAA_lid_3"/>
</dbReference>
<feature type="chain" id="PRO_5041286619" description="glucuronosyltransferase" evidence="12">
    <location>
        <begin position="18"/>
        <end position="1655"/>
    </location>
</feature>
<dbReference type="SUPFAM" id="SSF47370">
    <property type="entry name" value="Bromodomain"/>
    <property type="match status" value="1"/>
</dbReference>
<accession>A0AA39H5M3</accession>
<dbReference type="InterPro" id="IPR001487">
    <property type="entry name" value="Bromodomain"/>
</dbReference>
<dbReference type="SUPFAM" id="SSF52540">
    <property type="entry name" value="P-loop containing nucleoside triphosphate hydrolases"/>
    <property type="match status" value="1"/>
</dbReference>
<dbReference type="FunFam" id="3.40.50.2000:FF:000021">
    <property type="entry name" value="UDP-glucuronosyltransferase"/>
    <property type="match status" value="1"/>
</dbReference>
<dbReference type="EMBL" id="JAUCMV010000005">
    <property type="protein sequence ID" value="KAK0399683.1"/>
    <property type="molecule type" value="Genomic_DNA"/>
</dbReference>
<evidence type="ECO:0000256" key="2">
    <source>
        <dbReference type="ARBA" id="ARBA00009995"/>
    </source>
</evidence>
<dbReference type="Gene3D" id="1.20.920.10">
    <property type="entry name" value="Bromodomain-like"/>
    <property type="match status" value="1"/>
</dbReference>
<evidence type="ECO:0000313" key="14">
    <source>
        <dbReference type="EMBL" id="KAK0399683.1"/>
    </source>
</evidence>
<keyword evidence="6" id="KW-0547">Nucleotide-binding</keyword>
<dbReference type="EC" id="2.4.1.17" evidence="3"/>
<dbReference type="PROSITE" id="PS00633">
    <property type="entry name" value="BROMODOMAIN_1"/>
    <property type="match status" value="1"/>
</dbReference>
<feature type="compositionally biased region" description="Acidic residues" evidence="11">
    <location>
        <begin position="669"/>
        <end position="691"/>
    </location>
</feature>
<dbReference type="InterPro" id="IPR036427">
    <property type="entry name" value="Bromodomain-like_sf"/>
</dbReference>
<dbReference type="Pfam" id="PF00004">
    <property type="entry name" value="AAA"/>
    <property type="match status" value="1"/>
</dbReference>
<dbReference type="InterPro" id="IPR003593">
    <property type="entry name" value="AAA+_ATPase"/>
</dbReference>
<dbReference type="InterPro" id="IPR018359">
    <property type="entry name" value="Bromodomain_CS"/>
</dbReference>
<feature type="signal peptide" evidence="12">
    <location>
        <begin position="1"/>
        <end position="17"/>
    </location>
</feature>
<dbReference type="Pfam" id="PF17862">
    <property type="entry name" value="AAA_lid_3"/>
    <property type="match status" value="1"/>
</dbReference>
<dbReference type="PROSITE" id="PS50014">
    <property type="entry name" value="BROMODOMAIN_2"/>
    <property type="match status" value="1"/>
</dbReference>
<dbReference type="SMART" id="SM00382">
    <property type="entry name" value="AAA"/>
    <property type="match status" value="1"/>
</dbReference>
<evidence type="ECO:0000256" key="5">
    <source>
        <dbReference type="ARBA" id="ARBA00022679"/>
    </source>
</evidence>
<dbReference type="GO" id="GO:0045815">
    <property type="term" value="P:transcription initiation-coupled chromatin remodeling"/>
    <property type="evidence" value="ECO:0007669"/>
    <property type="project" value="TreeGrafter"/>
</dbReference>
<feature type="domain" description="Bromo" evidence="13">
    <location>
        <begin position="1407"/>
        <end position="1469"/>
    </location>
</feature>
<protein>
    <recommendedName>
        <fullName evidence="3">glucuronosyltransferase</fullName>
        <ecNumber evidence="3">2.4.1.17</ecNumber>
    </recommendedName>
</protein>
<keyword evidence="15" id="KW-1185">Reference proteome</keyword>
<name>A0AA39H5M3_9BILA</name>
<evidence type="ECO:0000256" key="9">
    <source>
        <dbReference type="ARBA" id="ARBA00047475"/>
    </source>
</evidence>
<keyword evidence="4" id="KW-0328">Glycosyltransferase</keyword>
<evidence type="ECO:0000256" key="10">
    <source>
        <dbReference type="PROSITE-ProRule" id="PRU00035"/>
    </source>
</evidence>
<dbReference type="GO" id="GO:0006334">
    <property type="term" value="P:nucleosome assembly"/>
    <property type="evidence" value="ECO:0007669"/>
    <property type="project" value="TreeGrafter"/>
</dbReference>
<evidence type="ECO:0000256" key="4">
    <source>
        <dbReference type="ARBA" id="ARBA00022676"/>
    </source>
</evidence>
<comment type="catalytic activity">
    <reaction evidence="9">
        <text>glucuronate acceptor + UDP-alpha-D-glucuronate = acceptor beta-D-glucuronoside + UDP + H(+)</text>
        <dbReference type="Rhea" id="RHEA:21032"/>
        <dbReference type="ChEBI" id="CHEBI:15378"/>
        <dbReference type="ChEBI" id="CHEBI:58052"/>
        <dbReference type="ChEBI" id="CHEBI:58223"/>
        <dbReference type="ChEBI" id="CHEBI:132367"/>
        <dbReference type="ChEBI" id="CHEBI:132368"/>
        <dbReference type="EC" id="2.4.1.17"/>
    </reaction>
</comment>
<comment type="similarity">
    <text evidence="2">Belongs to the UDP-glycosyltransferase family.</text>
</comment>
<keyword evidence="5" id="KW-0808">Transferase</keyword>
<dbReference type="SMART" id="SM00297">
    <property type="entry name" value="BROMO"/>
    <property type="match status" value="1"/>
</dbReference>
<evidence type="ECO:0000256" key="12">
    <source>
        <dbReference type="SAM" id="SignalP"/>
    </source>
</evidence>
<dbReference type="PANTHER" id="PTHR23069:SF0">
    <property type="entry name" value="TAT-BINDING HOMOLOG 7"/>
    <property type="match status" value="1"/>
</dbReference>
<dbReference type="GO" id="GO:0006337">
    <property type="term" value="P:nucleosome disassembly"/>
    <property type="evidence" value="ECO:0007669"/>
    <property type="project" value="TreeGrafter"/>
</dbReference>
<gene>
    <name evidence="14" type="ORF">QR680_003160</name>
</gene>
<feature type="region of interest" description="Disordered" evidence="11">
    <location>
        <begin position="559"/>
        <end position="742"/>
    </location>
</feature>
<evidence type="ECO:0000256" key="1">
    <source>
        <dbReference type="ARBA" id="ARBA00006914"/>
    </source>
</evidence>
<dbReference type="FunFam" id="3.40.50.300:FF:000061">
    <property type="entry name" value="ATPase family, AAA domain-containing 2"/>
    <property type="match status" value="1"/>
</dbReference>
<feature type="region of interest" description="Disordered" evidence="11">
    <location>
        <begin position="1507"/>
        <end position="1556"/>
    </location>
</feature>
<dbReference type="GO" id="GO:0015020">
    <property type="term" value="F:glucuronosyltransferase activity"/>
    <property type="evidence" value="ECO:0007669"/>
    <property type="project" value="UniProtKB-EC"/>
</dbReference>
<dbReference type="InterPro" id="IPR045199">
    <property type="entry name" value="ATAD2-like"/>
</dbReference>
<dbReference type="CDD" id="cd03784">
    <property type="entry name" value="GT1_Gtf-like"/>
    <property type="match status" value="1"/>
</dbReference>
<dbReference type="Gene3D" id="3.40.50.2000">
    <property type="entry name" value="Glycogen Phosphorylase B"/>
    <property type="match status" value="2"/>
</dbReference>
<evidence type="ECO:0000256" key="6">
    <source>
        <dbReference type="ARBA" id="ARBA00022741"/>
    </source>
</evidence>
<feature type="compositionally biased region" description="Polar residues" evidence="11">
    <location>
        <begin position="1522"/>
        <end position="1552"/>
    </location>
</feature>
<evidence type="ECO:0000259" key="13">
    <source>
        <dbReference type="PROSITE" id="PS50014"/>
    </source>
</evidence>
<comment type="similarity">
    <text evidence="1">Belongs to the AAA ATPase family.</text>
</comment>
<dbReference type="InterPro" id="IPR027417">
    <property type="entry name" value="P-loop_NTPase"/>
</dbReference>
<dbReference type="InterPro" id="IPR003959">
    <property type="entry name" value="ATPase_AAA_core"/>
</dbReference>
<reference evidence="14" key="1">
    <citation type="submission" date="2023-06" db="EMBL/GenBank/DDBJ databases">
        <title>Genomic analysis of the entomopathogenic nematode Steinernema hermaphroditum.</title>
        <authorList>
            <person name="Schwarz E.M."/>
            <person name="Heppert J.K."/>
            <person name="Baniya A."/>
            <person name="Schwartz H.T."/>
            <person name="Tan C.-H."/>
            <person name="Antoshechkin I."/>
            <person name="Sternberg P.W."/>
            <person name="Goodrich-Blair H."/>
            <person name="Dillman A.R."/>
        </authorList>
    </citation>
    <scope>NUCLEOTIDE SEQUENCE</scope>
    <source>
        <strain evidence="14">PS9179</strain>
        <tissue evidence="14">Whole animal</tissue>
    </source>
</reference>
<dbReference type="Pfam" id="PF00439">
    <property type="entry name" value="Bromodomain"/>
    <property type="match status" value="1"/>
</dbReference>
<evidence type="ECO:0000256" key="11">
    <source>
        <dbReference type="SAM" id="MobiDB-lite"/>
    </source>
</evidence>
<dbReference type="SUPFAM" id="SSF53756">
    <property type="entry name" value="UDP-Glycosyltransferase/glycogen phosphorylase"/>
    <property type="match status" value="1"/>
</dbReference>
<sequence>MAPHWLVFLLVASAVHGAKVLFYVPTLSYSHVAFNSKVADLLVSRGHNVTMLLARVDPAVKTHVAKLASVRTIDLPELQDGVFANTLWNNPGPFDDSSPLNPKITLKLYRVASIFIDACKMQADDLQLVSELREEQYDTAVVEQYDSCGFGLFEAVGIKNIVWLSATGVFRPQPYVVGVKYPLSYVPELFGFSDDTMNFFQRLQNYLIAQATGLIHGSYSRAKESEAFRLAQHRNGSTEFPDILEVSQNADTVLINSLPLIDFPMPTSTEIHGIGGITVEKEAAPLSSQWQEVADQSEGGFWLVTFGSIAKTSDMPPRMRQSLFSAFSKFSNFTFIVKYEVLNTTTMQIAPNVIFTKWIPQLSLMAHRNYQGIITHGGWSSILESLVFKKPMILMPLFADHTKNSKIIEQKELGLIVDKMRITEDTFVNAIRTLTTDNRYYRNCARYSAMLDSSMPISVDDLIVHKFMSSTKSNRRKFRRHPISQYLQIMPSSRRGDGVRRSERPRHDLYASLNENFLDSLCYGGVNEKRSKREVPPRRSSDGYYMTRSRRVIEDSFIYDDEHSHDEPEDELPPRSRRHSRRSTLDTSATSERSRRTRSSGGKNSITDHGDESKEPGDEDEDEEHLSPVKRSRRVERSPSPEPMDDEPVATRRNRRVDADVSGFRDSNSTEEVEEEEDTVSTADEPEEQEESNSRENSEEPGDDEDSKDGRRYPLRKTRSAAKQQIDNGLRSARPVRKCREKPVEKRSLTYIRNASSRFKQFKRNIRRRLDSSSSDSDSDKGRLDNSDMFDPAEADMIEALREERRAAKKSRKQPQNVFMPMNMTEDEIAGRSKITAERLRQAGSSSCTGVDPMVIDRSIGFENVGGLDAEVQSLKEMVLFPLLYPEVYQQFNIQPPKGVVFYGPPGTGKTLVARALANECSRGDVKVAFFMRKGADCLSKWVGESERQLRHLFSQAYAMRPSIIFFDEIDGLAPVRSSKQDQIHSSIVSTLLALMDGLDNRGEVVVIGATNRLDAIDPALRRPGRFDREMRFSLPDEVARRAILDINVSKWENPPEDEMMHWLAKKTAGYCGADIKSLCAEAVLAAMRSQYPHIYLSNEKLEIDAKAISVSKDSFRNAFAKITPASRRDLTVPSRQISDRQVPILQPVIDKVLEAIPQGFKLSNTLQNRYTDKLERIVRSAEHIPAVPSAKIIVSWSGGTERGQTDYVLPIVVNTLDHLTVIPLTPSQLFSQTNPEEALHTAIQSALRTAGSGTPCMVLIPALDRLLSSTSFTFVAMLQSALRSLDFVSSVLVVASIGCDYTELQEEVKGLFPPSTLVTLEDPSDVDKTSYFDNLIMKPAAVEPFEFIAENYPKPKVVEATTSVRKLSEKELENLKSEYNNKLIHMRIYFRDCLGRLLRDRRFQDFIHPVDEEDAPDYYTIIDKPLCLRDMMQKIDDNVYTEPEDFLKDIRQIRFNAIEYNPARTLDGQKIRHSAHALLDLVEGLFEVELKASFVRRLITCKQLVEEAERPEDSPEKPEASDSQVSKTEPESSPHSNGDTVDSQNGSCVRSTTKRKGSLVEQNAKRVCITSDTDDEVLQDENSLKSELIYDAAKLGLIVKKAVTQSEQLSIKQLECLADQIENIHDGYRNTWDRTNLPDDIERTIESFVENALM</sequence>
<evidence type="ECO:0000256" key="8">
    <source>
        <dbReference type="ARBA" id="ARBA00023117"/>
    </source>
</evidence>
<dbReference type="PROSITE" id="PS00674">
    <property type="entry name" value="AAA"/>
    <property type="match status" value="1"/>
</dbReference>
<comment type="caution">
    <text evidence="14">The sequence shown here is derived from an EMBL/GenBank/DDBJ whole genome shotgun (WGS) entry which is preliminary data.</text>
</comment>
<keyword evidence="12" id="KW-0732">Signal</keyword>
<dbReference type="Gene3D" id="1.10.8.60">
    <property type="match status" value="1"/>
</dbReference>
<keyword evidence="7" id="KW-0067">ATP-binding</keyword>
<dbReference type="InterPro" id="IPR003960">
    <property type="entry name" value="ATPase_AAA_CS"/>
</dbReference>
<evidence type="ECO:0000256" key="3">
    <source>
        <dbReference type="ARBA" id="ARBA00012544"/>
    </source>
</evidence>
<dbReference type="GO" id="GO:0016887">
    <property type="term" value="F:ATP hydrolysis activity"/>
    <property type="evidence" value="ECO:0007669"/>
    <property type="project" value="InterPro"/>
</dbReference>
<organism evidence="14 15">
    <name type="scientific">Steinernema hermaphroditum</name>
    <dbReference type="NCBI Taxonomy" id="289476"/>
    <lineage>
        <taxon>Eukaryota</taxon>
        <taxon>Metazoa</taxon>
        <taxon>Ecdysozoa</taxon>
        <taxon>Nematoda</taxon>
        <taxon>Chromadorea</taxon>
        <taxon>Rhabditida</taxon>
        <taxon>Tylenchina</taxon>
        <taxon>Panagrolaimomorpha</taxon>
        <taxon>Strongyloidoidea</taxon>
        <taxon>Steinernematidae</taxon>
        <taxon>Steinernema</taxon>
    </lineage>
</organism>
<feature type="compositionally biased region" description="Basic and acidic residues" evidence="11">
    <location>
        <begin position="1507"/>
        <end position="1521"/>
    </location>
</feature>
<evidence type="ECO:0000313" key="15">
    <source>
        <dbReference type="Proteomes" id="UP001175271"/>
    </source>
</evidence>
<keyword evidence="8 10" id="KW-0103">Bromodomain</keyword>
<dbReference type="Proteomes" id="UP001175271">
    <property type="component" value="Unassembled WGS sequence"/>
</dbReference>
<dbReference type="GO" id="GO:0005524">
    <property type="term" value="F:ATP binding"/>
    <property type="evidence" value="ECO:0007669"/>
    <property type="project" value="UniProtKB-KW"/>
</dbReference>
<dbReference type="GO" id="GO:0005634">
    <property type="term" value="C:nucleus"/>
    <property type="evidence" value="ECO:0007669"/>
    <property type="project" value="TreeGrafter"/>
</dbReference>
<feature type="compositionally biased region" description="Basic and acidic residues" evidence="11">
    <location>
        <begin position="606"/>
        <end position="616"/>
    </location>
</feature>
<dbReference type="Gene3D" id="3.40.50.300">
    <property type="entry name" value="P-loop containing nucleotide triphosphate hydrolases"/>
    <property type="match status" value="1"/>
</dbReference>
<proteinExistence type="inferred from homology"/>
<dbReference type="PANTHER" id="PTHR23069">
    <property type="entry name" value="AAA DOMAIN-CONTAINING"/>
    <property type="match status" value="1"/>
</dbReference>
<feature type="region of interest" description="Disordered" evidence="11">
    <location>
        <begin position="766"/>
        <end position="792"/>
    </location>
</feature>
<dbReference type="GO" id="GO:0003682">
    <property type="term" value="F:chromatin binding"/>
    <property type="evidence" value="ECO:0007669"/>
    <property type="project" value="TreeGrafter"/>
</dbReference>